<accession>A0A8E2W823</accession>
<sequence>MTLFVTMLAALLALSACAHQPCNMDRFLIDPTCN</sequence>
<evidence type="ECO:0000313" key="3">
    <source>
        <dbReference type="Proteomes" id="UP000245631"/>
    </source>
</evidence>
<evidence type="ECO:0000313" key="2">
    <source>
        <dbReference type="EMBL" id="PWJ88337.1"/>
    </source>
</evidence>
<proteinExistence type="predicted"/>
<reference evidence="2 3" key="1">
    <citation type="submission" date="2018-05" db="EMBL/GenBank/DDBJ databases">
        <title>Genomic Encyclopedia of Type Strains, Phase IV (KMG-IV): sequencing the most valuable type-strain genomes for metagenomic binning, comparative biology and taxonomic classification.</title>
        <authorList>
            <person name="Goeker M."/>
        </authorList>
    </citation>
    <scope>NUCLEOTIDE SEQUENCE [LARGE SCALE GENOMIC DNA]</scope>
    <source>
        <strain evidence="2 3">DSM 2626</strain>
    </source>
</reference>
<evidence type="ECO:0008006" key="4">
    <source>
        <dbReference type="Google" id="ProtNLM"/>
    </source>
</evidence>
<name>A0A8E2W823_RHILI</name>
<dbReference type="EMBL" id="QGGH01000011">
    <property type="protein sequence ID" value="PWJ88337.1"/>
    <property type="molecule type" value="Genomic_DNA"/>
</dbReference>
<organism evidence="2 3">
    <name type="scientific">Rhizobium loti</name>
    <name type="common">Mesorhizobium loti</name>
    <dbReference type="NCBI Taxonomy" id="381"/>
    <lineage>
        <taxon>Bacteria</taxon>
        <taxon>Pseudomonadati</taxon>
        <taxon>Pseudomonadota</taxon>
        <taxon>Alphaproteobacteria</taxon>
        <taxon>Hyphomicrobiales</taxon>
        <taxon>Phyllobacteriaceae</taxon>
        <taxon>Mesorhizobium</taxon>
    </lineage>
</organism>
<feature type="chain" id="PRO_5034410701" description="Lipoprotein" evidence="1">
    <location>
        <begin position="19"/>
        <end position="34"/>
    </location>
</feature>
<protein>
    <recommendedName>
        <fullName evidence="4">Lipoprotein</fullName>
    </recommendedName>
</protein>
<dbReference type="Proteomes" id="UP000245631">
    <property type="component" value="Unassembled WGS sequence"/>
</dbReference>
<evidence type="ECO:0000256" key="1">
    <source>
        <dbReference type="SAM" id="SignalP"/>
    </source>
</evidence>
<keyword evidence="1" id="KW-0732">Signal</keyword>
<gene>
    <name evidence="2" type="ORF">C8D77_11159</name>
</gene>
<feature type="signal peptide" evidence="1">
    <location>
        <begin position="1"/>
        <end position="18"/>
    </location>
</feature>
<comment type="caution">
    <text evidence="2">The sequence shown here is derived from an EMBL/GenBank/DDBJ whole genome shotgun (WGS) entry which is preliminary data.</text>
</comment>
<dbReference type="AlphaFoldDB" id="A0A8E2W823"/>